<name>A0AAN9AHI3_HALRR</name>
<feature type="compositionally biased region" description="Basic and acidic residues" evidence="1">
    <location>
        <begin position="761"/>
        <end position="782"/>
    </location>
</feature>
<feature type="region of interest" description="Disordered" evidence="1">
    <location>
        <begin position="761"/>
        <end position="787"/>
    </location>
</feature>
<feature type="region of interest" description="Disordered" evidence="1">
    <location>
        <begin position="688"/>
        <end position="709"/>
    </location>
</feature>
<proteinExistence type="predicted"/>
<accession>A0AAN9AHI3</accession>
<evidence type="ECO:0000256" key="1">
    <source>
        <dbReference type="SAM" id="MobiDB-lite"/>
    </source>
</evidence>
<feature type="non-terminal residue" evidence="2">
    <location>
        <position position="1"/>
    </location>
</feature>
<dbReference type="Proteomes" id="UP001381693">
    <property type="component" value="Unassembled WGS sequence"/>
</dbReference>
<evidence type="ECO:0000313" key="2">
    <source>
        <dbReference type="EMBL" id="KAK7087008.1"/>
    </source>
</evidence>
<protein>
    <submittedName>
        <fullName evidence="2">Uncharacterized protein</fullName>
    </submittedName>
</protein>
<sequence length="826" mass="95020">VSLKKRSPWCLLKNKIQVNKVGKVKSQVGIELMRQLKCIKTIELTQEEHRDKISNEYPGDIYSKGKLSREPVNKNVTSDLQLQNGKCHKLRTKRSFKESKEIIAEIEATDKTKLHQDDSEIDVSHGTLQEKREAVSHDGCFADRNTEIVNLHDQKDFTKEITDSQDILPQIESLSAGGTSEKMPIGDCFTDRSWVSILSHEAEESKIEIIEFQEELPALTGESVKREDNEDKKKKINTTNAMQESALDVNPKPRERKQLFGPNEFTLNSYSGISTTKENINKKDRITEIKNINNDTNSENNISQEKTQSGEEEDKLKCKEEKESADDSTAAQCELGKKTKANTDRIKKKERNFLLERIVSNSYESEKDCNLTSALNEENEEKTTVIERVFIKEENDKLQCINTIEHENDREEIKKCNLSRNQTKNAFKLSAKCLGKRPKETMKPTENEFVQSHITSVDEVPKNEIKSDITKDMQLPEQNIANGEPKRKACSTELDPLRENKNFYKTNEKLKVQKIYEDTSKIHKECSIITQTKTKELEKNEDNCKDNETKADEMENVKKEHTSCSFYILSGSDEFCSTLVKSLSRDMKYECIDLRPRAPEKEIMKDLRRESVDIKESIFRGGYSLSSTSEAYDLEDILQFSSLKISCFVCDRYEDNTGREDASRQMRSQEKELSDMLSALLKNEDPIRRSRIATTAERRESSSSHDSLTEFQSGKCDELIHSMCNTLNNHPIIKHSFNTNQTYLRDFKLRLNPYQVKEKATTSEASAKLEQKETQASKDTKSPPDLYPSNYDEFLTQFLEAITANYLNEFTKEQGSQKNNIRGNRH</sequence>
<dbReference type="AlphaFoldDB" id="A0AAN9AHI3"/>
<feature type="compositionally biased region" description="Low complexity" evidence="1">
    <location>
        <begin position="293"/>
        <end position="302"/>
    </location>
</feature>
<organism evidence="2 3">
    <name type="scientific">Halocaridina rubra</name>
    <name type="common">Hawaiian red shrimp</name>
    <dbReference type="NCBI Taxonomy" id="373956"/>
    <lineage>
        <taxon>Eukaryota</taxon>
        <taxon>Metazoa</taxon>
        <taxon>Ecdysozoa</taxon>
        <taxon>Arthropoda</taxon>
        <taxon>Crustacea</taxon>
        <taxon>Multicrustacea</taxon>
        <taxon>Malacostraca</taxon>
        <taxon>Eumalacostraca</taxon>
        <taxon>Eucarida</taxon>
        <taxon>Decapoda</taxon>
        <taxon>Pleocyemata</taxon>
        <taxon>Caridea</taxon>
        <taxon>Atyoidea</taxon>
        <taxon>Atyidae</taxon>
        <taxon>Halocaridina</taxon>
    </lineage>
</organism>
<dbReference type="EMBL" id="JAXCGZ010000023">
    <property type="protein sequence ID" value="KAK7087008.1"/>
    <property type="molecule type" value="Genomic_DNA"/>
</dbReference>
<feature type="region of interest" description="Disordered" evidence="1">
    <location>
        <begin position="293"/>
        <end position="315"/>
    </location>
</feature>
<evidence type="ECO:0000313" key="3">
    <source>
        <dbReference type="Proteomes" id="UP001381693"/>
    </source>
</evidence>
<reference evidence="2 3" key="1">
    <citation type="submission" date="2023-11" db="EMBL/GenBank/DDBJ databases">
        <title>Halocaridina rubra genome assembly.</title>
        <authorList>
            <person name="Smith C."/>
        </authorList>
    </citation>
    <scope>NUCLEOTIDE SEQUENCE [LARGE SCALE GENOMIC DNA]</scope>
    <source>
        <strain evidence="2">EP-1</strain>
        <tissue evidence="2">Whole</tissue>
    </source>
</reference>
<gene>
    <name evidence="2" type="ORF">SK128_027620</name>
</gene>
<comment type="caution">
    <text evidence="2">The sequence shown here is derived from an EMBL/GenBank/DDBJ whole genome shotgun (WGS) entry which is preliminary data.</text>
</comment>
<keyword evidence="3" id="KW-1185">Reference proteome</keyword>